<dbReference type="Gene3D" id="2.40.40.20">
    <property type="match status" value="1"/>
</dbReference>
<evidence type="ECO:0000256" key="6">
    <source>
        <dbReference type="ARBA" id="ARBA00022723"/>
    </source>
</evidence>
<dbReference type="SUPFAM" id="SSF50692">
    <property type="entry name" value="ADC-like"/>
    <property type="match status" value="1"/>
</dbReference>
<keyword evidence="4" id="KW-0004">4Fe-4S</keyword>
<dbReference type="GO" id="GO:0016491">
    <property type="term" value="F:oxidoreductase activity"/>
    <property type="evidence" value="ECO:0007669"/>
    <property type="project" value="UniProtKB-KW"/>
</dbReference>
<evidence type="ECO:0000313" key="12">
    <source>
        <dbReference type="EMBL" id="QUT07622.1"/>
    </source>
</evidence>
<dbReference type="SMART" id="SM00926">
    <property type="entry name" value="Molybdop_Fe4S4"/>
    <property type="match status" value="1"/>
</dbReference>
<dbReference type="InterPro" id="IPR007419">
    <property type="entry name" value="BFD-like_2Fe2S-bd_dom"/>
</dbReference>
<proteinExistence type="inferred from homology"/>
<dbReference type="CDD" id="cd02754">
    <property type="entry name" value="MopB_Nitrate-R-NapA-like"/>
    <property type="match status" value="1"/>
</dbReference>
<dbReference type="GO" id="GO:1990204">
    <property type="term" value="C:oxidoreductase complex"/>
    <property type="evidence" value="ECO:0007669"/>
    <property type="project" value="UniProtKB-ARBA"/>
</dbReference>
<keyword evidence="13" id="KW-1185">Reference proteome</keyword>
<feature type="domain" description="4Fe-4S Mo/W bis-MGD-type" evidence="11">
    <location>
        <begin position="6"/>
        <end position="62"/>
    </location>
</feature>
<dbReference type="Gene3D" id="3.40.228.10">
    <property type="entry name" value="Dimethylsulfoxide Reductase, domain 2"/>
    <property type="match status" value="1"/>
</dbReference>
<evidence type="ECO:0000256" key="5">
    <source>
        <dbReference type="ARBA" id="ARBA00022505"/>
    </source>
</evidence>
<evidence type="ECO:0000256" key="3">
    <source>
        <dbReference type="ARBA" id="ARBA00008747"/>
    </source>
</evidence>
<dbReference type="CDD" id="cd02791">
    <property type="entry name" value="MopB_CT_Nitrate-R-NapA-like"/>
    <property type="match status" value="1"/>
</dbReference>
<comment type="similarity">
    <text evidence="3">Belongs to the prokaryotic molybdopterin-containing oxidoreductase family. NasA/NapA/NarB subfamily.</text>
</comment>
<dbReference type="GO" id="GO:0051539">
    <property type="term" value="F:4 iron, 4 sulfur cluster binding"/>
    <property type="evidence" value="ECO:0007669"/>
    <property type="project" value="UniProtKB-KW"/>
</dbReference>
<dbReference type="Pfam" id="PF04324">
    <property type="entry name" value="Fer2_BFD"/>
    <property type="match status" value="1"/>
</dbReference>
<dbReference type="PANTHER" id="PTHR43105:SF9">
    <property type="entry name" value="NADPH-FE(3+) OXIDOREDUCTASE SUBUNIT ALPHA"/>
    <property type="match status" value="1"/>
</dbReference>
<evidence type="ECO:0000256" key="2">
    <source>
        <dbReference type="ARBA" id="ARBA00001966"/>
    </source>
</evidence>
<dbReference type="InterPro" id="IPR006657">
    <property type="entry name" value="MoPterin_dinucl-bd_dom"/>
</dbReference>
<dbReference type="InterPro" id="IPR006963">
    <property type="entry name" value="Mopterin_OxRdtase_4Fe-4S_dom"/>
</dbReference>
<keyword evidence="7" id="KW-0560">Oxidoreductase</keyword>
<accession>A0A975KAS2</accession>
<organism evidence="12 13">
    <name type="scientific">Sphingobium phenoxybenzoativorans</name>
    <dbReference type="NCBI Taxonomy" id="1592790"/>
    <lineage>
        <taxon>Bacteria</taxon>
        <taxon>Pseudomonadati</taxon>
        <taxon>Pseudomonadota</taxon>
        <taxon>Alphaproteobacteria</taxon>
        <taxon>Sphingomonadales</taxon>
        <taxon>Sphingomonadaceae</taxon>
        <taxon>Sphingobium</taxon>
    </lineage>
</organism>
<evidence type="ECO:0000256" key="7">
    <source>
        <dbReference type="ARBA" id="ARBA00023002"/>
    </source>
</evidence>
<evidence type="ECO:0000259" key="11">
    <source>
        <dbReference type="PROSITE" id="PS51669"/>
    </source>
</evidence>
<evidence type="ECO:0000256" key="10">
    <source>
        <dbReference type="ARBA" id="ARBA00023063"/>
    </source>
</evidence>
<protein>
    <submittedName>
        <fullName evidence="12">Molybdopterin-dependent oxidoreductase</fullName>
    </submittedName>
</protein>
<dbReference type="InterPro" id="IPR006656">
    <property type="entry name" value="Mopterin_OxRdtase"/>
</dbReference>
<dbReference type="KEGG" id="spph:KFK14_09625"/>
<reference evidence="12" key="1">
    <citation type="submission" date="2021-04" db="EMBL/GenBank/DDBJ databases">
        <title>Isolation of p-tert-butylphenol degrading bacteria Sphingobium phenoxybenzoativorans Tas13 from active sludge.</title>
        <authorList>
            <person name="Li Y."/>
        </authorList>
    </citation>
    <scope>NUCLEOTIDE SEQUENCE</scope>
    <source>
        <strain evidence="12">Tas13</strain>
    </source>
</reference>
<keyword evidence="8" id="KW-0408">Iron</keyword>
<dbReference type="GO" id="GO:0046872">
    <property type="term" value="F:metal ion binding"/>
    <property type="evidence" value="ECO:0007669"/>
    <property type="project" value="UniProtKB-KW"/>
</dbReference>
<comment type="cofactor">
    <cofactor evidence="1">
        <name>Mo-bis(molybdopterin guanine dinucleotide)</name>
        <dbReference type="ChEBI" id="CHEBI:60539"/>
    </cofactor>
</comment>
<keyword evidence="6" id="KW-0479">Metal-binding</keyword>
<dbReference type="PROSITE" id="PS00551">
    <property type="entry name" value="MOLYBDOPTERIN_PROK_1"/>
    <property type="match status" value="1"/>
</dbReference>
<dbReference type="InterPro" id="IPR041854">
    <property type="entry name" value="BFD-like_2Fe2S-bd_dom_sf"/>
</dbReference>
<evidence type="ECO:0000256" key="9">
    <source>
        <dbReference type="ARBA" id="ARBA00023014"/>
    </source>
</evidence>
<evidence type="ECO:0000313" key="13">
    <source>
        <dbReference type="Proteomes" id="UP000681425"/>
    </source>
</evidence>
<dbReference type="Gene3D" id="1.10.10.1100">
    <property type="entry name" value="BFD-like [2Fe-2S]-binding domain"/>
    <property type="match status" value="1"/>
</dbReference>
<dbReference type="InterPro" id="IPR009010">
    <property type="entry name" value="Asp_de-COase-like_dom_sf"/>
</dbReference>
<dbReference type="EMBL" id="CP073910">
    <property type="protein sequence ID" value="QUT07622.1"/>
    <property type="molecule type" value="Genomic_DNA"/>
</dbReference>
<dbReference type="Gene3D" id="2.20.25.90">
    <property type="entry name" value="ADC-like domains"/>
    <property type="match status" value="1"/>
</dbReference>
<dbReference type="InterPro" id="IPR027467">
    <property type="entry name" value="MopterinOxRdtase_cofactor_BS"/>
</dbReference>
<dbReference type="GO" id="GO:0042128">
    <property type="term" value="P:nitrate assimilation"/>
    <property type="evidence" value="ECO:0007669"/>
    <property type="project" value="UniProtKB-KW"/>
</dbReference>
<dbReference type="GO" id="GO:0016020">
    <property type="term" value="C:membrane"/>
    <property type="evidence" value="ECO:0007669"/>
    <property type="project" value="TreeGrafter"/>
</dbReference>
<dbReference type="RefSeq" id="WP_066764414.1">
    <property type="nucleotide sequence ID" value="NZ_CP073910.1"/>
</dbReference>
<dbReference type="GO" id="GO:0043546">
    <property type="term" value="F:molybdopterin cofactor binding"/>
    <property type="evidence" value="ECO:0007669"/>
    <property type="project" value="InterPro"/>
</dbReference>
<keyword evidence="5" id="KW-0500">Molybdenum</keyword>
<dbReference type="GO" id="GO:0045333">
    <property type="term" value="P:cellular respiration"/>
    <property type="evidence" value="ECO:0007669"/>
    <property type="project" value="UniProtKB-ARBA"/>
</dbReference>
<dbReference type="Gene3D" id="3.40.50.740">
    <property type="match status" value="1"/>
</dbReference>
<dbReference type="PROSITE" id="PS51669">
    <property type="entry name" value="4FE4S_MOW_BIS_MGD"/>
    <property type="match status" value="1"/>
</dbReference>
<evidence type="ECO:0000256" key="1">
    <source>
        <dbReference type="ARBA" id="ARBA00001942"/>
    </source>
</evidence>
<dbReference type="Pfam" id="PF04879">
    <property type="entry name" value="Molybdop_Fe4S4"/>
    <property type="match status" value="1"/>
</dbReference>
<comment type="cofactor">
    <cofactor evidence="2">
        <name>[4Fe-4S] cluster</name>
        <dbReference type="ChEBI" id="CHEBI:49883"/>
    </cofactor>
</comment>
<dbReference type="InterPro" id="IPR041957">
    <property type="entry name" value="CT_Nitrate-R-NapA-like"/>
</dbReference>
<dbReference type="Pfam" id="PF00384">
    <property type="entry name" value="Molybdopterin"/>
    <property type="match status" value="1"/>
</dbReference>
<evidence type="ECO:0000256" key="8">
    <source>
        <dbReference type="ARBA" id="ARBA00023004"/>
    </source>
</evidence>
<dbReference type="InterPro" id="IPR050123">
    <property type="entry name" value="Prok_molybdopt-oxidoreductase"/>
</dbReference>
<dbReference type="PANTHER" id="PTHR43105">
    <property type="entry name" value="RESPIRATORY NITRATE REDUCTASE"/>
    <property type="match status" value="1"/>
</dbReference>
<dbReference type="AlphaFoldDB" id="A0A975KAS2"/>
<evidence type="ECO:0000256" key="4">
    <source>
        <dbReference type="ARBA" id="ARBA00022485"/>
    </source>
</evidence>
<sequence length="873" mass="93569">MIEAATDGVRTTCAYCGVGCGIVATRQGDRAARIQGDAAHPANHGRLCSKGTHLGETIGLEGRLLHPEIGGKRASWNKAIAHVARKFADTIAEHGPDSVAFYVSGQLLTEDYYVANKLMKGFIGSANIDTNSRLCMSSAVAGHIRAFGEDVVPASYEDFDVAQLIVLVGSNTAWCHPVVYQRIMAARAANGTKIVVIDPRRTETCQDADLHLPLKPGSDVALMNGLLAHCRAAGIVDEAFLSASVSTPEGFWDALEGCTPEATAEACDLPLESLRAFFDLFAANPRTITLFSQGINQSIRGTDQVNAIINVHLATGRIGKPGAAPFSITGQPNAMGGREVGGLASTLASHMDFAPENRDTVKRFWSSPAISPKPGLKAVDLFRSIREGRVKALWVMATNPAVSLPDAGLVRDALATCPFVAVSDCIADTDTTRFAHVKLPATGWSEKDGTVTNSDRWISRQRAIFPPAGEARHDWWIIAQVAQAMGWRDAFAYDSAADVYREHARLSAYENHGKRLFDLSHHAAITNAAYDAMEPARWGGAPFADGRFSTPDRKARLVPVTQIALQNTLPHYPMTLNNGRYRDQWHTMTRTGLSPRLSQHLREPMAEIHPMDARALGIADGDLVTVSTPSGSSVFRATLSDGQRRGEVFTPIHWTDRQSTGGRTGLLPRPLVDPHSGQPGFKNTPARVEKFAPEWRGFVIASALPDAIPAAYATRVRVQQGWLVEVAGDGDPAALAKALLPRGERIESMDAARGTLRVAVLDQGKLRAALYVTRSGGLPPREWLVAQLSLFEASTMELLAGRPASPAPDRGPIVCVCFDVGMNTIIEAIASQSLVTVEQIGAALNAGTNCGSCRPAIARLLADSPATGEPVPA</sequence>
<keyword evidence="10" id="KW-0534">Nitrate assimilation</keyword>
<dbReference type="Pfam" id="PF01568">
    <property type="entry name" value="Molydop_binding"/>
    <property type="match status" value="1"/>
</dbReference>
<dbReference type="SUPFAM" id="SSF53706">
    <property type="entry name" value="Formate dehydrogenase/DMSO reductase, domains 1-3"/>
    <property type="match status" value="1"/>
</dbReference>
<name>A0A975KAS2_9SPHN</name>
<dbReference type="Proteomes" id="UP000681425">
    <property type="component" value="Chromosome"/>
</dbReference>
<gene>
    <name evidence="12" type="ORF">KFK14_09625</name>
</gene>
<keyword evidence="9" id="KW-0411">Iron-sulfur</keyword>